<evidence type="ECO:0000313" key="2">
    <source>
        <dbReference type="Proteomes" id="UP001054837"/>
    </source>
</evidence>
<comment type="caution">
    <text evidence="1">The sequence shown here is derived from an EMBL/GenBank/DDBJ whole genome shotgun (WGS) entry which is preliminary data.</text>
</comment>
<reference evidence="1 2" key="1">
    <citation type="submission" date="2021-06" db="EMBL/GenBank/DDBJ databases">
        <title>Caerostris darwini draft genome.</title>
        <authorList>
            <person name="Kono N."/>
            <person name="Arakawa K."/>
        </authorList>
    </citation>
    <scope>NUCLEOTIDE SEQUENCE [LARGE SCALE GENOMIC DNA]</scope>
</reference>
<protein>
    <submittedName>
        <fullName evidence="1">Uncharacterized protein</fullName>
    </submittedName>
</protein>
<accession>A0AAV4MCK6</accession>
<evidence type="ECO:0000313" key="1">
    <source>
        <dbReference type="EMBL" id="GIX69590.1"/>
    </source>
</evidence>
<dbReference type="EMBL" id="BPLQ01000287">
    <property type="protein sequence ID" value="GIX69590.1"/>
    <property type="molecule type" value="Genomic_DNA"/>
</dbReference>
<organism evidence="1 2">
    <name type="scientific">Caerostris darwini</name>
    <dbReference type="NCBI Taxonomy" id="1538125"/>
    <lineage>
        <taxon>Eukaryota</taxon>
        <taxon>Metazoa</taxon>
        <taxon>Ecdysozoa</taxon>
        <taxon>Arthropoda</taxon>
        <taxon>Chelicerata</taxon>
        <taxon>Arachnida</taxon>
        <taxon>Araneae</taxon>
        <taxon>Araneomorphae</taxon>
        <taxon>Entelegynae</taxon>
        <taxon>Araneoidea</taxon>
        <taxon>Araneidae</taxon>
        <taxon>Caerostris</taxon>
    </lineage>
</organism>
<keyword evidence="2" id="KW-1185">Reference proteome</keyword>
<dbReference type="AlphaFoldDB" id="A0AAV4MCK6"/>
<sequence length="183" mass="21899">MSQVEADITGITNDDEFLFEIPEDEVCDDWMLIDRVQLIWRFNIYDELLLEAKTLKDILKSTENLPIIRTESCSEFYEKVNKKKSIKVDMQFIQKCEEIKDLEKKFSELWREIRLKMALLGFKLNRIGKLFTKFSEDDTKKWWDDAKDAMKLKNNFIKTLPIYEIAHGQFLNDIQILIENYNL</sequence>
<gene>
    <name evidence="1" type="ORF">CDAR_305321</name>
</gene>
<name>A0AAV4MCK6_9ARAC</name>
<proteinExistence type="predicted"/>
<dbReference type="Proteomes" id="UP001054837">
    <property type="component" value="Unassembled WGS sequence"/>
</dbReference>